<evidence type="ECO:0000313" key="2">
    <source>
        <dbReference type="Proteomes" id="UP000541444"/>
    </source>
</evidence>
<evidence type="ECO:0000313" key="1">
    <source>
        <dbReference type="EMBL" id="KAF6172937.1"/>
    </source>
</evidence>
<name>A0A7J7P0G2_9MAGN</name>
<comment type="caution">
    <text evidence="1">The sequence shown here is derived from an EMBL/GenBank/DDBJ whole genome shotgun (WGS) entry which is preliminary data.</text>
</comment>
<dbReference type="OrthoDB" id="40902at2759"/>
<dbReference type="Gene3D" id="3.30.200.20">
    <property type="entry name" value="Phosphorylase Kinase, domain 1"/>
    <property type="match status" value="1"/>
</dbReference>
<sequence length="285" mass="31955">MGNCYFRPLVAQSNDQQRKKGKKKANPFLVDYGLNNGGGGGKLSVLSDPTGRDIGISYELGPELGRREFGVTYLYTDKSTIDTFACKSISKKKLRTVVDIEDVKRAAAVVTKAIMEVVQVCNTLDSLNAHFPWGNNKEGKSKAHLINWKRICRPLNVGGLGTRKATLHNQSLLAKLFWYIIKEPKKLWARNLMKNNLPKESIMTVSIKVSNSGIRKGFLEPMTVIKYCCMGNPFDIWEFGETALNANLRMKERHNGLRLLAEEAATTEDEAAGVQQRESRRYLAN</sequence>
<reference evidence="1 2" key="1">
    <citation type="journal article" date="2020" name="IScience">
        <title>Genome Sequencing of the Endangered Kingdonia uniflora (Circaeasteraceae, Ranunculales) Reveals Potential Mechanisms of Evolutionary Specialization.</title>
        <authorList>
            <person name="Sun Y."/>
            <person name="Deng T."/>
            <person name="Zhang A."/>
            <person name="Moore M.J."/>
            <person name="Landis J.B."/>
            <person name="Lin N."/>
            <person name="Zhang H."/>
            <person name="Zhang X."/>
            <person name="Huang J."/>
            <person name="Zhang X."/>
            <person name="Sun H."/>
            <person name="Wang H."/>
        </authorList>
    </citation>
    <scope>NUCLEOTIDE SEQUENCE [LARGE SCALE GENOMIC DNA]</scope>
    <source>
        <strain evidence="1">TB1705</strain>
        <tissue evidence="1">Leaf</tissue>
    </source>
</reference>
<proteinExistence type="predicted"/>
<dbReference type="Proteomes" id="UP000541444">
    <property type="component" value="Unassembled WGS sequence"/>
</dbReference>
<keyword evidence="2" id="KW-1185">Reference proteome</keyword>
<dbReference type="AlphaFoldDB" id="A0A7J7P0G2"/>
<accession>A0A7J7P0G2</accession>
<gene>
    <name evidence="1" type="ORF">GIB67_035491</name>
</gene>
<protein>
    <submittedName>
        <fullName evidence="1">Uncharacterized protein</fullName>
    </submittedName>
</protein>
<dbReference type="EMBL" id="JACGCM010000376">
    <property type="protein sequence ID" value="KAF6172937.1"/>
    <property type="molecule type" value="Genomic_DNA"/>
</dbReference>
<organism evidence="1 2">
    <name type="scientific">Kingdonia uniflora</name>
    <dbReference type="NCBI Taxonomy" id="39325"/>
    <lineage>
        <taxon>Eukaryota</taxon>
        <taxon>Viridiplantae</taxon>
        <taxon>Streptophyta</taxon>
        <taxon>Embryophyta</taxon>
        <taxon>Tracheophyta</taxon>
        <taxon>Spermatophyta</taxon>
        <taxon>Magnoliopsida</taxon>
        <taxon>Ranunculales</taxon>
        <taxon>Circaeasteraceae</taxon>
        <taxon>Kingdonia</taxon>
    </lineage>
</organism>